<keyword evidence="1" id="KW-0812">Transmembrane</keyword>
<protein>
    <submittedName>
        <fullName evidence="2">Uncharacterized protein</fullName>
    </submittedName>
</protein>
<organism evidence="2">
    <name type="scientific">Cacopsylla melanoneura</name>
    <dbReference type="NCBI Taxonomy" id="428564"/>
    <lineage>
        <taxon>Eukaryota</taxon>
        <taxon>Metazoa</taxon>
        <taxon>Ecdysozoa</taxon>
        <taxon>Arthropoda</taxon>
        <taxon>Hexapoda</taxon>
        <taxon>Insecta</taxon>
        <taxon>Pterygota</taxon>
        <taxon>Neoptera</taxon>
        <taxon>Paraneoptera</taxon>
        <taxon>Hemiptera</taxon>
        <taxon>Sternorrhyncha</taxon>
        <taxon>Psylloidea</taxon>
        <taxon>Psyllidae</taxon>
        <taxon>Psyllinae</taxon>
        <taxon>Cacopsylla</taxon>
    </lineage>
</organism>
<reference evidence="2" key="1">
    <citation type="submission" date="2021-05" db="EMBL/GenBank/DDBJ databases">
        <authorList>
            <person name="Alioto T."/>
            <person name="Alioto T."/>
            <person name="Gomez Garrido J."/>
        </authorList>
    </citation>
    <scope>NUCLEOTIDE SEQUENCE</scope>
</reference>
<keyword evidence="1" id="KW-1133">Transmembrane helix</keyword>
<evidence type="ECO:0000256" key="1">
    <source>
        <dbReference type="SAM" id="Phobius"/>
    </source>
</evidence>
<name>A0A8D8VFA1_9HEMI</name>
<proteinExistence type="predicted"/>
<sequence>MGTPLLSIHIQLKHVTVSEFAHARCRCSLRTRRALAGVFLTTSLVFFPRRGQHAQLHFLKVATRGATVARIGRISTGLRGCRTRARRFRLVFAHLRVLRVPRCSSLATTGSSAGEFLAILRPVVAMVTVIVVVGYIDSIVLALVHSLRLFLAHKLVVPVSVMILAVTRFGLAHAALSLVRQMA</sequence>
<dbReference type="EMBL" id="HBUF01367855">
    <property type="protein sequence ID" value="CAG6724525.1"/>
    <property type="molecule type" value="Transcribed_RNA"/>
</dbReference>
<feature type="transmembrane region" description="Helical" evidence="1">
    <location>
        <begin position="156"/>
        <end position="179"/>
    </location>
</feature>
<keyword evidence="1" id="KW-0472">Membrane</keyword>
<evidence type="ECO:0000313" key="2">
    <source>
        <dbReference type="EMBL" id="CAG6724525.1"/>
    </source>
</evidence>
<accession>A0A8D8VFA1</accession>
<feature type="transmembrane region" description="Helical" evidence="1">
    <location>
        <begin position="123"/>
        <end position="144"/>
    </location>
</feature>
<dbReference type="AlphaFoldDB" id="A0A8D8VFA1"/>